<evidence type="ECO:0000256" key="2">
    <source>
        <dbReference type="ARBA" id="ARBA00022691"/>
    </source>
</evidence>
<dbReference type="InterPro" id="IPR013785">
    <property type="entry name" value="Aldolase_TIM"/>
</dbReference>
<dbReference type="SFLD" id="SFLDG01384">
    <property type="entry name" value="thioether_bond_formation_requi"/>
    <property type="match status" value="1"/>
</dbReference>
<dbReference type="SUPFAM" id="SSF102114">
    <property type="entry name" value="Radical SAM enzymes"/>
    <property type="match status" value="1"/>
</dbReference>
<dbReference type="GO" id="GO:0046872">
    <property type="term" value="F:metal ion binding"/>
    <property type="evidence" value="ECO:0007669"/>
    <property type="project" value="UniProtKB-KW"/>
</dbReference>
<dbReference type="PANTHER" id="PTHR43273:SF8">
    <property type="entry name" value="RADICAL SAM DOMAIN PROTEIN"/>
    <property type="match status" value="1"/>
</dbReference>
<dbReference type="InterPro" id="IPR023885">
    <property type="entry name" value="4Fe4S-binding_SPASM_dom"/>
</dbReference>
<evidence type="ECO:0000256" key="4">
    <source>
        <dbReference type="ARBA" id="ARBA00023004"/>
    </source>
</evidence>
<dbReference type="CDD" id="cd01335">
    <property type="entry name" value="Radical_SAM"/>
    <property type="match status" value="1"/>
</dbReference>
<name>A0A845LHN5_HELGE</name>
<dbReference type="SFLD" id="SFLDG01067">
    <property type="entry name" value="SPASM/twitch_domain_containing"/>
    <property type="match status" value="1"/>
</dbReference>
<dbReference type="EMBL" id="WXEX01000005">
    <property type="protein sequence ID" value="MZP42973.1"/>
    <property type="molecule type" value="Genomic_DNA"/>
</dbReference>
<dbReference type="Gene3D" id="3.20.20.70">
    <property type="entry name" value="Aldolase class I"/>
    <property type="match status" value="1"/>
</dbReference>
<evidence type="ECO:0000256" key="3">
    <source>
        <dbReference type="ARBA" id="ARBA00022723"/>
    </source>
</evidence>
<dbReference type="GO" id="GO:0016491">
    <property type="term" value="F:oxidoreductase activity"/>
    <property type="evidence" value="ECO:0007669"/>
    <property type="project" value="InterPro"/>
</dbReference>
<accession>A0A845LHN5</accession>
<keyword evidence="3" id="KW-0479">Metal-binding</keyword>
<dbReference type="NCBIfam" id="TIGR04085">
    <property type="entry name" value="rSAM_more_4Fe4S"/>
    <property type="match status" value="1"/>
</dbReference>
<dbReference type="Proteomes" id="UP000471031">
    <property type="component" value="Unassembled WGS sequence"/>
</dbReference>
<evidence type="ECO:0000313" key="8">
    <source>
        <dbReference type="Proteomes" id="UP000471031"/>
    </source>
</evidence>
<comment type="caution">
    <text evidence="7">The sequence shown here is derived from an EMBL/GenBank/DDBJ whole genome shotgun (WGS) entry which is preliminary data.</text>
</comment>
<dbReference type="GO" id="GO:0051536">
    <property type="term" value="F:iron-sulfur cluster binding"/>
    <property type="evidence" value="ECO:0007669"/>
    <property type="project" value="UniProtKB-KW"/>
</dbReference>
<dbReference type="PROSITE" id="PS51918">
    <property type="entry name" value="RADICAL_SAM"/>
    <property type="match status" value="1"/>
</dbReference>
<dbReference type="InterPro" id="IPR007197">
    <property type="entry name" value="rSAM"/>
</dbReference>
<feature type="domain" description="Radical SAM core" evidence="6">
    <location>
        <begin position="88"/>
        <end position="306"/>
    </location>
</feature>
<proteinExistence type="predicted"/>
<evidence type="ECO:0000256" key="1">
    <source>
        <dbReference type="ARBA" id="ARBA00001966"/>
    </source>
</evidence>
<evidence type="ECO:0000256" key="5">
    <source>
        <dbReference type="ARBA" id="ARBA00023014"/>
    </source>
</evidence>
<dbReference type="RefSeq" id="WP_161261539.1">
    <property type="nucleotide sequence ID" value="NZ_JAFBDC010000004.1"/>
</dbReference>
<dbReference type="SFLD" id="SFLDG01386">
    <property type="entry name" value="main_SPASM_domain-containing"/>
    <property type="match status" value="1"/>
</dbReference>
<dbReference type="AlphaFoldDB" id="A0A845LHN5"/>
<dbReference type="Pfam" id="PF04055">
    <property type="entry name" value="Radical_SAM"/>
    <property type="match status" value="1"/>
</dbReference>
<dbReference type="SFLD" id="SFLDS00029">
    <property type="entry name" value="Radical_SAM"/>
    <property type="match status" value="1"/>
</dbReference>
<reference evidence="7 8" key="1">
    <citation type="submission" date="2020-01" db="EMBL/GenBank/DDBJ databases">
        <title>Whole genome sequence of Heliobacterium gestii DSM 11169.</title>
        <authorList>
            <person name="Kyndt J.A."/>
            <person name="Meyer T.E."/>
        </authorList>
    </citation>
    <scope>NUCLEOTIDE SEQUENCE [LARGE SCALE GENOMIC DNA]</scope>
    <source>
        <strain evidence="7 8">DSM 11169</strain>
    </source>
</reference>
<organism evidence="7 8">
    <name type="scientific">Heliomicrobium gestii</name>
    <name type="common">Heliobacterium gestii</name>
    <dbReference type="NCBI Taxonomy" id="2699"/>
    <lineage>
        <taxon>Bacteria</taxon>
        <taxon>Bacillati</taxon>
        <taxon>Bacillota</taxon>
        <taxon>Clostridia</taxon>
        <taxon>Eubacteriales</taxon>
        <taxon>Heliobacteriaceae</taxon>
        <taxon>Heliomicrobium</taxon>
    </lineage>
</organism>
<sequence>MTTINGFRFRQAEQEYLFLPDANAIVEMDALSTALLDQFEAAAGNAEAAHRALQDRFAPEPLQEAWEELRQIGAIPSIRRRTPPLPPDLPLETVVLNIAHACNLTCRYCYAEGGNYGKRDRMMDSETAKAAVDLLMRSSADKDVTITFFGGEPLMNFPVVRETIRYALAAAENVNKRVDFSLTTNATLLDEEKIEFLTRHRVGISVSMDGPPEVHNANRKLSNGQDSYGPVHEGVTRLVARSTRPVAARVTITRDFASIPAIFDHLRALGFAEIGIAPVTSDDPALRLDEADLERMLDGFRLLTERFCAEAQAGRYLGFSNLSNLLVDLYHGDVRALPCGAGLGFVGIDPAGEIYLCHRFSGQDDFQWGHVTTGIDREKRAAFYQSVRQERDDDCAGCFLRNICAGGCYYEALTRQGDARSANRQYCNWLKQWYEIGLGAFVRLQREVPGFLEKLANQGKAKALQ</sequence>
<dbReference type="InterPro" id="IPR023867">
    <property type="entry name" value="Sulphatase_maturase_rSAM"/>
</dbReference>
<keyword evidence="8" id="KW-1185">Reference proteome</keyword>
<comment type="cofactor">
    <cofactor evidence="1">
        <name>[4Fe-4S] cluster</name>
        <dbReference type="ChEBI" id="CHEBI:49883"/>
    </cofactor>
</comment>
<gene>
    <name evidence="7" type="ORF">GTO89_07990</name>
</gene>
<keyword evidence="2" id="KW-0949">S-adenosyl-L-methionine</keyword>
<keyword evidence="4" id="KW-0408">Iron</keyword>
<dbReference type="InterPro" id="IPR058240">
    <property type="entry name" value="rSAM_sf"/>
</dbReference>
<keyword evidence="5" id="KW-0411">Iron-sulfur</keyword>
<evidence type="ECO:0000259" key="6">
    <source>
        <dbReference type="PROSITE" id="PS51918"/>
    </source>
</evidence>
<protein>
    <submittedName>
        <fullName evidence="7">SPASM domain-containing protein</fullName>
    </submittedName>
</protein>
<dbReference type="OrthoDB" id="9808591at2"/>
<dbReference type="PANTHER" id="PTHR43273">
    <property type="entry name" value="ANAEROBIC SULFATASE-MATURATING ENZYME HOMOLOG ASLB-RELATED"/>
    <property type="match status" value="1"/>
</dbReference>
<evidence type="ECO:0000313" key="7">
    <source>
        <dbReference type="EMBL" id="MZP42973.1"/>
    </source>
</evidence>